<keyword evidence="2" id="KW-0808">Transferase</keyword>
<keyword evidence="5" id="KW-0067">ATP-binding</keyword>
<accession>A0A853ERK7</accession>
<evidence type="ECO:0000256" key="5">
    <source>
        <dbReference type="ARBA" id="ARBA00022840"/>
    </source>
</evidence>
<gene>
    <name evidence="10" type="ORF">HZZ10_06300</name>
</gene>
<dbReference type="GO" id="GO:0019301">
    <property type="term" value="P:rhamnose catabolic process"/>
    <property type="evidence" value="ECO:0007669"/>
    <property type="project" value="InterPro"/>
</dbReference>
<dbReference type="Pfam" id="PF02782">
    <property type="entry name" value="FGGY_C"/>
    <property type="match status" value="1"/>
</dbReference>
<keyword evidence="4 10" id="KW-0418">Kinase</keyword>
<dbReference type="GO" id="GO:0008993">
    <property type="term" value="F:rhamnulokinase activity"/>
    <property type="evidence" value="ECO:0007669"/>
    <property type="project" value="InterPro"/>
</dbReference>
<dbReference type="InterPro" id="IPR043129">
    <property type="entry name" value="ATPase_NBD"/>
</dbReference>
<evidence type="ECO:0000313" key="10">
    <source>
        <dbReference type="EMBL" id="NYS93140.1"/>
    </source>
</evidence>
<keyword evidence="7" id="KW-0684">Rhamnose metabolism</keyword>
<dbReference type="Pfam" id="PF00370">
    <property type="entry name" value="FGGY_N"/>
    <property type="match status" value="1"/>
</dbReference>
<dbReference type="GO" id="GO:0005524">
    <property type="term" value="F:ATP binding"/>
    <property type="evidence" value="ECO:0007669"/>
    <property type="project" value="UniProtKB-KW"/>
</dbReference>
<evidence type="ECO:0000256" key="6">
    <source>
        <dbReference type="ARBA" id="ARBA00023157"/>
    </source>
</evidence>
<evidence type="ECO:0000256" key="2">
    <source>
        <dbReference type="ARBA" id="ARBA00022679"/>
    </source>
</evidence>
<evidence type="ECO:0000256" key="4">
    <source>
        <dbReference type="ARBA" id="ARBA00022777"/>
    </source>
</evidence>
<keyword evidence="11" id="KW-1185">Reference proteome</keyword>
<dbReference type="PANTHER" id="PTHR10196">
    <property type="entry name" value="SUGAR KINASE"/>
    <property type="match status" value="1"/>
</dbReference>
<dbReference type="GO" id="GO:0004370">
    <property type="term" value="F:glycerol kinase activity"/>
    <property type="evidence" value="ECO:0007669"/>
    <property type="project" value="TreeGrafter"/>
</dbReference>
<organism evidence="10 11">
    <name type="scientific">Sanguibacter inulinus</name>
    <dbReference type="NCBI Taxonomy" id="60922"/>
    <lineage>
        <taxon>Bacteria</taxon>
        <taxon>Bacillati</taxon>
        <taxon>Actinomycetota</taxon>
        <taxon>Actinomycetes</taxon>
        <taxon>Micrococcales</taxon>
        <taxon>Sanguibacteraceae</taxon>
        <taxon>Sanguibacter</taxon>
    </lineage>
</organism>
<protein>
    <submittedName>
        <fullName evidence="10">Rhamnulokinase</fullName>
    </submittedName>
</protein>
<evidence type="ECO:0000313" key="11">
    <source>
        <dbReference type="Proteomes" id="UP000561011"/>
    </source>
</evidence>
<dbReference type="AlphaFoldDB" id="A0A853ERK7"/>
<dbReference type="GO" id="GO:0006071">
    <property type="term" value="P:glycerol metabolic process"/>
    <property type="evidence" value="ECO:0007669"/>
    <property type="project" value="TreeGrafter"/>
</dbReference>
<evidence type="ECO:0000256" key="3">
    <source>
        <dbReference type="ARBA" id="ARBA00022741"/>
    </source>
</evidence>
<dbReference type="InterPro" id="IPR018484">
    <property type="entry name" value="FGGY_N"/>
</dbReference>
<proteinExistence type="inferred from homology"/>
<dbReference type="RefSeq" id="WP_179912867.1">
    <property type="nucleotide sequence ID" value="NZ_JACBYE010000010.1"/>
</dbReference>
<evidence type="ECO:0000259" key="8">
    <source>
        <dbReference type="Pfam" id="PF00370"/>
    </source>
</evidence>
<dbReference type="InterPro" id="IPR013449">
    <property type="entry name" value="Rhamnulokinase"/>
</dbReference>
<comment type="caution">
    <text evidence="10">The sequence shown here is derived from an EMBL/GenBank/DDBJ whole genome shotgun (WGS) entry which is preliminary data.</text>
</comment>
<evidence type="ECO:0000256" key="1">
    <source>
        <dbReference type="ARBA" id="ARBA00009156"/>
    </source>
</evidence>
<dbReference type="Proteomes" id="UP000561011">
    <property type="component" value="Unassembled WGS sequence"/>
</dbReference>
<dbReference type="Gene3D" id="3.30.420.40">
    <property type="match status" value="2"/>
</dbReference>
<comment type="similarity">
    <text evidence="1">Belongs to the FGGY kinase family.</text>
</comment>
<dbReference type="PANTHER" id="PTHR10196:SF93">
    <property type="entry name" value="L-RHAMNULOKINASE"/>
    <property type="match status" value="1"/>
</dbReference>
<dbReference type="EMBL" id="JACBYE010000010">
    <property type="protein sequence ID" value="NYS93140.1"/>
    <property type="molecule type" value="Genomic_DNA"/>
</dbReference>
<keyword evidence="3" id="KW-0547">Nucleotide-binding</keyword>
<keyword evidence="6" id="KW-1015">Disulfide bond</keyword>
<feature type="domain" description="Carbohydrate kinase FGGY N-terminal" evidence="8">
    <location>
        <begin position="10"/>
        <end position="269"/>
    </location>
</feature>
<evidence type="ECO:0000259" key="9">
    <source>
        <dbReference type="Pfam" id="PF02782"/>
    </source>
</evidence>
<reference evidence="10 11" key="1">
    <citation type="submission" date="2020-07" db="EMBL/GenBank/DDBJ databases">
        <title>MOT database genomes.</title>
        <authorList>
            <person name="Joseph S."/>
            <person name="Aduse-Opoku J."/>
            <person name="Hashim A."/>
            <person name="Wade W."/>
            <person name="Curtis M."/>
        </authorList>
    </citation>
    <scope>NUCLEOTIDE SEQUENCE [LARGE SCALE GENOMIC DNA]</scope>
    <source>
        <strain evidence="10 11">DSM 100099</strain>
    </source>
</reference>
<dbReference type="InterPro" id="IPR018485">
    <property type="entry name" value="FGGY_C"/>
</dbReference>
<dbReference type="SUPFAM" id="SSF53067">
    <property type="entry name" value="Actin-like ATPase domain"/>
    <property type="match status" value="2"/>
</dbReference>
<dbReference type="GO" id="GO:0005829">
    <property type="term" value="C:cytosol"/>
    <property type="evidence" value="ECO:0007669"/>
    <property type="project" value="TreeGrafter"/>
</dbReference>
<feature type="domain" description="Carbohydrate kinase FGGY C-terminal" evidence="9">
    <location>
        <begin position="279"/>
        <end position="471"/>
    </location>
</feature>
<name>A0A853ERK7_9MICO</name>
<evidence type="ECO:0000256" key="7">
    <source>
        <dbReference type="ARBA" id="ARBA00023308"/>
    </source>
</evidence>
<sequence length="530" mass="54719">MERRTTAFAAVDLGASSGRVILGRVIPGDALDGSQTRVELHEVTRFPNGPVEVDGTLHWDILRLHQGILDGLRAAVRETQACGDVFGGVGIDSWAVDYGLLDADGALLGNPVHYRDSRTDGVPARVFDQIGSGEHYAVNGLQTQPFNTEFQLVAAAGSAQLDAARTLLLVPDLLTAWLTGRRVAEVTNASTTGLLDVRSRQWSTTLVDALQKAFPSLPELLGSDGLLPALVEPGTVVAPLADDVARAVGAPAGVPVIAVGSHDTASAVVAVPATSEHFAYVSCGTWSLVGLELDAPVLSEASREANFTNELGVDGTVRYLRNVMGLWLLQESVRTWNAAGLPADLPDLLAAAALVPALTTVVDVDAPEFLAPGDMPARIAAAAERTGQTPPQSQAETVRCILDSLAVAYRRAVRQAGELSGRDVDVVHMVGGGVRNELLCQLTADATGLPVVAGPVEGAALGNVLVQARAAGVLSGDLAALRAVGARGVPLRRYVPGGGGAASLAAEHWATAEARLVGAVLGAVLGAVDA</sequence>
<dbReference type="CDD" id="cd07771">
    <property type="entry name" value="ASKHA_NBD_FGGY_RhaB-like"/>
    <property type="match status" value="1"/>
</dbReference>